<dbReference type="EMBL" id="BK032695">
    <property type="protein sequence ID" value="DAF55644.1"/>
    <property type="molecule type" value="Genomic_DNA"/>
</dbReference>
<protein>
    <submittedName>
        <fullName evidence="1">Uncharacterized protein</fullName>
    </submittedName>
</protein>
<name>A0A8S5SX26_9CAUD</name>
<organism evidence="1">
    <name type="scientific">Myoviridae sp. ctVeR24</name>
    <dbReference type="NCBI Taxonomy" id="2827689"/>
    <lineage>
        <taxon>Viruses</taxon>
        <taxon>Duplodnaviria</taxon>
        <taxon>Heunggongvirae</taxon>
        <taxon>Uroviricota</taxon>
        <taxon>Caudoviricetes</taxon>
    </lineage>
</organism>
<evidence type="ECO:0000313" key="1">
    <source>
        <dbReference type="EMBL" id="DAF55644.1"/>
    </source>
</evidence>
<reference evidence="1" key="1">
    <citation type="journal article" date="2021" name="Proc. Natl. Acad. Sci. U.S.A.">
        <title>A Catalog of Tens of Thousands of Viruses from Human Metagenomes Reveals Hidden Associations with Chronic Diseases.</title>
        <authorList>
            <person name="Tisza M.J."/>
            <person name="Buck C.B."/>
        </authorList>
    </citation>
    <scope>NUCLEOTIDE SEQUENCE</scope>
    <source>
        <strain evidence="1">CtVeR24</strain>
    </source>
</reference>
<accession>A0A8S5SX26</accession>
<proteinExistence type="predicted"/>
<sequence length="70" mass="8147">MTRSRLVRVEVIIPLLIVNDGRSSLRQQHTNATTHITFQPILPHRTKSLSHHFSQFCAIKLVILQQENYL</sequence>